<sequence>MPTSPSRAGAPAPRRSRLRYLLLASFVLMAVVVCLAGFMVLVPPPHYTPLPVQNAGQVTFLALGDQGSGDLEQWRVAEGMERVAESEGGIDQVLLLGDNFYGKALKGVDDSAWQLKFERVYHGRWLSHVPFYAVLGNHDYPDSAAVELDYSRRGVGSGRWQMPQPYYARDFGQAQGRPLLRVVFLDTCEDGAGLQRQAEFLQSSFARPGPAPLWKLVVAHHAMRSSGGKHGNDQRLLDQLLPAMQRSGVDIYLSGHEHNQQVILRPGEPAWLISGGGGQTLDAPQPAAPQSGTRLAVQRHGFARLAFTAERLQLAYYDADGGQEQPFVWQRACPWMAEGCLQAGESPQLATNRATGQ</sequence>
<evidence type="ECO:0000256" key="1">
    <source>
        <dbReference type="ARBA" id="ARBA00022729"/>
    </source>
</evidence>
<proteinExistence type="predicted"/>
<reference evidence="5 6" key="1">
    <citation type="submission" date="2020-08" db="EMBL/GenBank/DDBJ databases">
        <title>Functional genomics of gut bacteria from endangered species of beetles.</title>
        <authorList>
            <person name="Carlos-Shanley C."/>
        </authorList>
    </citation>
    <scope>NUCLEOTIDE SEQUENCE [LARGE SCALE GENOMIC DNA]</scope>
    <source>
        <strain evidence="5 6">S00179</strain>
    </source>
</reference>
<feature type="transmembrane region" description="Helical" evidence="3">
    <location>
        <begin position="20"/>
        <end position="42"/>
    </location>
</feature>
<dbReference type="RefSeq" id="WP_260403285.1">
    <property type="nucleotide sequence ID" value="NZ_JACHLI010000030.1"/>
</dbReference>
<gene>
    <name evidence="5" type="ORF">HNP46_005579</name>
</gene>
<keyword evidence="3" id="KW-0472">Membrane</keyword>
<keyword evidence="2" id="KW-0378">Hydrolase</keyword>
<evidence type="ECO:0000259" key="4">
    <source>
        <dbReference type="Pfam" id="PF00149"/>
    </source>
</evidence>
<dbReference type="Proteomes" id="UP000566995">
    <property type="component" value="Unassembled WGS sequence"/>
</dbReference>
<dbReference type="PANTHER" id="PTHR10161">
    <property type="entry name" value="TARTRATE-RESISTANT ACID PHOSPHATASE TYPE 5"/>
    <property type="match status" value="1"/>
</dbReference>
<dbReference type="InterPro" id="IPR051558">
    <property type="entry name" value="Metallophosphoesterase_PAP"/>
</dbReference>
<feature type="domain" description="Calcineurin-like phosphoesterase" evidence="4">
    <location>
        <begin position="82"/>
        <end position="259"/>
    </location>
</feature>
<evidence type="ECO:0000313" key="5">
    <source>
        <dbReference type="EMBL" id="MBB4866672.1"/>
    </source>
</evidence>
<dbReference type="GO" id="GO:0016787">
    <property type="term" value="F:hydrolase activity"/>
    <property type="evidence" value="ECO:0007669"/>
    <property type="project" value="UniProtKB-KW"/>
</dbReference>
<organism evidence="5 6">
    <name type="scientific">Pseudomonas nitroreducens</name>
    <dbReference type="NCBI Taxonomy" id="46680"/>
    <lineage>
        <taxon>Bacteria</taxon>
        <taxon>Pseudomonadati</taxon>
        <taxon>Pseudomonadota</taxon>
        <taxon>Gammaproteobacteria</taxon>
        <taxon>Pseudomonadales</taxon>
        <taxon>Pseudomonadaceae</taxon>
        <taxon>Pseudomonas</taxon>
    </lineage>
</organism>
<dbReference type="SUPFAM" id="SSF56300">
    <property type="entry name" value="Metallo-dependent phosphatases"/>
    <property type="match status" value="1"/>
</dbReference>
<evidence type="ECO:0000256" key="3">
    <source>
        <dbReference type="SAM" id="Phobius"/>
    </source>
</evidence>
<dbReference type="Pfam" id="PF00149">
    <property type="entry name" value="Metallophos"/>
    <property type="match status" value="1"/>
</dbReference>
<dbReference type="AlphaFoldDB" id="A0A7W7KPQ0"/>
<evidence type="ECO:0000256" key="2">
    <source>
        <dbReference type="ARBA" id="ARBA00022801"/>
    </source>
</evidence>
<keyword evidence="1" id="KW-0732">Signal</keyword>
<dbReference type="PANTHER" id="PTHR10161:SF14">
    <property type="entry name" value="TARTRATE-RESISTANT ACID PHOSPHATASE TYPE 5"/>
    <property type="match status" value="1"/>
</dbReference>
<keyword evidence="3" id="KW-0812">Transmembrane</keyword>
<evidence type="ECO:0000313" key="6">
    <source>
        <dbReference type="Proteomes" id="UP000566995"/>
    </source>
</evidence>
<dbReference type="InterPro" id="IPR004843">
    <property type="entry name" value="Calcineurin-like_PHP"/>
</dbReference>
<protein>
    <submittedName>
        <fullName evidence="5">Putative phosphodiesterase</fullName>
    </submittedName>
</protein>
<dbReference type="InterPro" id="IPR029052">
    <property type="entry name" value="Metallo-depent_PP-like"/>
</dbReference>
<dbReference type="EMBL" id="JACHLI010000030">
    <property type="protein sequence ID" value="MBB4866672.1"/>
    <property type="molecule type" value="Genomic_DNA"/>
</dbReference>
<keyword evidence="3" id="KW-1133">Transmembrane helix</keyword>
<dbReference type="Gene3D" id="3.60.21.10">
    <property type="match status" value="1"/>
</dbReference>
<comment type="caution">
    <text evidence="5">The sequence shown here is derived from an EMBL/GenBank/DDBJ whole genome shotgun (WGS) entry which is preliminary data.</text>
</comment>
<name>A0A7W7KPQ0_PSENT</name>
<accession>A0A7W7KPQ0</accession>